<dbReference type="PANTHER" id="PTHR43624">
    <property type="entry name" value="ELECTRON TRANSFER FLAVOPROTEIN-QUINONE OXIDOREDUCTASE YDIS-RELATED"/>
    <property type="match status" value="1"/>
</dbReference>
<proteinExistence type="inferred from homology"/>
<evidence type="ECO:0000313" key="8">
    <source>
        <dbReference type="EMBL" id="AGB41442.1"/>
    </source>
</evidence>
<dbReference type="RefSeq" id="WP_015327161.1">
    <property type="nucleotide sequence ID" value="NC_019978.1"/>
</dbReference>
<accession>L0K843</accession>
<dbReference type="AlphaFoldDB" id="L0K843"/>
<feature type="domain" description="FAD/NAD(P)-binding" evidence="6">
    <location>
        <begin position="6"/>
        <end position="183"/>
    </location>
</feature>
<evidence type="ECO:0000259" key="7">
    <source>
        <dbReference type="Pfam" id="PF26311"/>
    </source>
</evidence>
<dbReference type="PANTHER" id="PTHR43624:SF2">
    <property type="entry name" value="ELECTRON TRANSFER FLAVOPROTEIN-QUINONE OXIDOREDUCTASE YDIS-RELATED"/>
    <property type="match status" value="1"/>
</dbReference>
<dbReference type="HOGENOM" id="CLU_050977_0_0_9"/>
<evidence type="ECO:0000256" key="5">
    <source>
        <dbReference type="ARBA" id="ARBA00023002"/>
    </source>
</evidence>
<reference evidence="9" key="1">
    <citation type="submission" date="2012-02" db="EMBL/GenBank/DDBJ databases">
        <title>The complete genome of Halobacteroides halobius DSM 5150.</title>
        <authorList>
            <person name="Lucas S."/>
            <person name="Copeland A."/>
            <person name="Lapidus A."/>
            <person name="Glavina del Rio T."/>
            <person name="Dalin E."/>
            <person name="Tice H."/>
            <person name="Bruce D."/>
            <person name="Goodwin L."/>
            <person name="Pitluck S."/>
            <person name="Peters L."/>
            <person name="Mikhailova N."/>
            <person name="Gu W."/>
            <person name="Kyrpides N."/>
            <person name="Mavromatis K."/>
            <person name="Ivanova N."/>
            <person name="Brettin T."/>
            <person name="Detter J.C."/>
            <person name="Han C."/>
            <person name="Larimer F."/>
            <person name="Land M."/>
            <person name="Hauser L."/>
            <person name="Markowitz V."/>
            <person name="Cheng J.-F."/>
            <person name="Hugenholtz P."/>
            <person name="Woyke T."/>
            <person name="Wu D."/>
            <person name="Tindall B."/>
            <person name="Pomrenke H."/>
            <person name="Brambilla E."/>
            <person name="Klenk H.-P."/>
            <person name="Eisen J.A."/>
        </authorList>
    </citation>
    <scope>NUCLEOTIDE SEQUENCE [LARGE SCALE GENOMIC DNA]</scope>
    <source>
        <strain evidence="9">ATCC 35273 / DSM 5150 / MD-1</strain>
    </source>
</reference>
<dbReference type="InterPro" id="IPR036188">
    <property type="entry name" value="FAD/NAD-bd_sf"/>
</dbReference>
<keyword evidence="9" id="KW-1185">Reference proteome</keyword>
<gene>
    <name evidence="8" type="ordered locus">Halha_1501</name>
</gene>
<dbReference type="InterPro" id="IPR023753">
    <property type="entry name" value="FAD/NAD-binding_dom"/>
</dbReference>
<dbReference type="Pfam" id="PF07992">
    <property type="entry name" value="Pyr_redox_2"/>
    <property type="match status" value="1"/>
</dbReference>
<evidence type="ECO:0000256" key="1">
    <source>
        <dbReference type="ARBA" id="ARBA00001974"/>
    </source>
</evidence>
<evidence type="ECO:0000256" key="2">
    <source>
        <dbReference type="ARBA" id="ARBA00006796"/>
    </source>
</evidence>
<dbReference type="GO" id="GO:0016491">
    <property type="term" value="F:oxidoreductase activity"/>
    <property type="evidence" value="ECO:0007669"/>
    <property type="project" value="UniProtKB-KW"/>
</dbReference>
<evidence type="ECO:0000313" key="9">
    <source>
        <dbReference type="Proteomes" id="UP000010880"/>
    </source>
</evidence>
<evidence type="ECO:0000259" key="6">
    <source>
        <dbReference type="Pfam" id="PF07992"/>
    </source>
</evidence>
<sequence>MGNDRYDAVVVGAGPAGSSAALKMAENDLSVALIERGKEPGSKNMFGGNIYRKPTAKIIPAFWEEAPLERPLVTDELWMMDKTSAFKVGFTGLEFKKAPYNKFSAIRSQFDKWFAQQAVNEGAHLLTNSLATDLVYHKTGLLNKKVDGIKLDTGEVIYANVVVLAEGANAILTKKAGLRGDLEASSMTLYVKEELALPAKKIEERFKLEPGEGATIGIIGYPTAGVVGKGGIWTNKESLSLIVGGYLNQINNKGLNPYQMLYHFKNHPLIKRLIEGAKPIAYKSHIIPKGGYENIPQLYDDGILVIGDAAMMVSGRRGTDLAMITGLYAAETVAQARAAQDFSAKLLKGYHKRVMNSFFMKNIKKSKSAKKYYKQHPDSDFLIAKAVNDAAYDFFRVQLKSNKEKMNDIQKELLNMQPLKKTITDLYYGWKDWGVF</sequence>
<dbReference type="KEGG" id="hhl:Halha_1501"/>
<dbReference type="InterPro" id="IPR059103">
    <property type="entry name" value="FixC-like_C"/>
</dbReference>
<comment type="similarity">
    <text evidence="2">Belongs to the ETF-QO/FixC family.</text>
</comment>
<dbReference type="eggNOG" id="COG0644">
    <property type="taxonomic scope" value="Bacteria"/>
</dbReference>
<dbReference type="SUPFAM" id="SSF54373">
    <property type="entry name" value="FAD-linked reductases, C-terminal domain"/>
    <property type="match status" value="1"/>
</dbReference>
<dbReference type="OrthoDB" id="9806565at2"/>
<dbReference type="Gene3D" id="3.50.50.60">
    <property type="entry name" value="FAD/NAD(P)-binding domain"/>
    <property type="match status" value="1"/>
</dbReference>
<evidence type="ECO:0000256" key="4">
    <source>
        <dbReference type="ARBA" id="ARBA00022827"/>
    </source>
</evidence>
<dbReference type="PRINTS" id="PR00368">
    <property type="entry name" value="FADPNR"/>
</dbReference>
<feature type="domain" description="FixC-like C-terminal" evidence="7">
    <location>
        <begin position="385"/>
        <end position="433"/>
    </location>
</feature>
<evidence type="ECO:0000256" key="3">
    <source>
        <dbReference type="ARBA" id="ARBA00022630"/>
    </source>
</evidence>
<dbReference type="InterPro" id="IPR039651">
    <property type="entry name" value="FixC-like"/>
</dbReference>
<dbReference type="EMBL" id="CP003359">
    <property type="protein sequence ID" value="AGB41442.1"/>
    <property type="molecule type" value="Genomic_DNA"/>
</dbReference>
<dbReference type="SUPFAM" id="SSF51905">
    <property type="entry name" value="FAD/NAD(P)-binding domain"/>
    <property type="match status" value="1"/>
</dbReference>
<keyword evidence="4" id="KW-0274">FAD</keyword>
<name>L0K843_HALHC</name>
<keyword evidence="5" id="KW-0560">Oxidoreductase</keyword>
<keyword evidence="3" id="KW-0285">Flavoprotein</keyword>
<dbReference type="Pfam" id="PF26311">
    <property type="entry name" value="ETF-QO_FixC_C"/>
    <property type="match status" value="1"/>
</dbReference>
<protein>
    <submittedName>
        <fullName evidence="8">Flavin-dependent dehydrogenase</fullName>
    </submittedName>
</protein>
<comment type="cofactor">
    <cofactor evidence="1">
        <name>FAD</name>
        <dbReference type="ChEBI" id="CHEBI:57692"/>
    </cofactor>
</comment>
<dbReference type="PRINTS" id="PR00411">
    <property type="entry name" value="PNDRDTASEI"/>
</dbReference>
<organism evidence="8 9">
    <name type="scientific">Halobacteroides halobius (strain ATCC 35273 / DSM 5150 / MD-1)</name>
    <dbReference type="NCBI Taxonomy" id="748449"/>
    <lineage>
        <taxon>Bacteria</taxon>
        <taxon>Bacillati</taxon>
        <taxon>Bacillota</taxon>
        <taxon>Clostridia</taxon>
        <taxon>Halanaerobiales</taxon>
        <taxon>Halobacteroidaceae</taxon>
        <taxon>Halobacteroides</taxon>
    </lineage>
</organism>
<dbReference type="STRING" id="748449.Halha_1501"/>
<dbReference type="Proteomes" id="UP000010880">
    <property type="component" value="Chromosome"/>
</dbReference>